<dbReference type="STRING" id="115433.SAMN05421835_13843"/>
<accession>A0A1I4CYZ7</accession>
<dbReference type="Pfam" id="PF12079">
    <property type="entry name" value="DUF3558"/>
    <property type="match status" value="1"/>
</dbReference>
<feature type="signal peptide" evidence="1">
    <location>
        <begin position="1"/>
        <end position="23"/>
    </location>
</feature>
<dbReference type="InterPro" id="IPR024520">
    <property type="entry name" value="DUF3558"/>
</dbReference>
<dbReference type="EMBL" id="FORP01000038">
    <property type="protein sequence ID" value="SFK85639.1"/>
    <property type="molecule type" value="Genomic_DNA"/>
</dbReference>
<evidence type="ECO:0000256" key="1">
    <source>
        <dbReference type="SAM" id="SignalP"/>
    </source>
</evidence>
<dbReference type="RefSeq" id="WP_245783428.1">
    <property type="nucleotide sequence ID" value="NZ_CBDQZW010000046.1"/>
</dbReference>
<evidence type="ECO:0000313" key="2">
    <source>
        <dbReference type="EMBL" id="SFK85639.1"/>
    </source>
</evidence>
<feature type="chain" id="PRO_5011773547" description="DUF3558 domain-containing protein" evidence="1">
    <location>
        <begin position="24"/>
        <end position="165"/>
    </location>
</feature>
<name>A0A1I4CYZ7_9PSEU</name>
<reference evidence="2 3" key="1">
    <citation type="submission" date="2016-10" db="EMBL/GenBank/DDBJ databases">
        <authorList>
            <person name="de Groot N.N."/>
        </authorList>
    </citation>
    <scope>NUCLEOTIDE SEQUENCE [LARGE SCALE GENOMIC DNA]</scope>
    <source>
        <strain evidence="2 3">DSM 44468</strain>
    </source>
</reference>
<organism evidence="2 3">
    <name type="scientific">Amycolatopsis sacchari</name>
    <dbReference type="NCBI Taxonomy" id="115433"/>
    <lineage>
        <taxon>Bacteria</taxon>
        <taxon>Bacillati</taxon>
        <taxon>Actinomycetota</taxon>
        <taxon>Actinomycetes</taxon>
        <taxon>Pseudonocardiales</taxon>
        <taxon>Pseudonocardiaceae</taxon>
        <taxon>Amycolatopsis</taxon>
    </lineage>
</organism>
<dbReference type="AlphaFoldDB" id="A0A1I4CYZ7"/>
<keyword evidence="3" id="KW-1185">Reference proteome</keyword>
<keyword evidence="1" id="KW-0732">Signal</keyword>
<evidence type="ECO:0008006" key="4">
    <source>
        <dbReference type="Google" id="ProtNLM"/>
    </source>
</evidence>
<evidence type="ECO:0000313" key="3">
    <source>
        <dbReference type="Proteomes" id="UP000199025"/>
    </source>
</evidence>
<proteinExistence type="predicted"/>
<protein>
    <recommendedName>
        <fullName evidence="4">DUF3558 domain-containing protein</fullName>
    </recommendedName>
</protein>
<sequence length="165" mass="17066">MARRFPALLLAAAWLPAACGAQAAPPASPPASSPSPSALPAPCGLLSSVDRSQAGLTSLGQEKTIGVARACDWTETGTFGLTVTVDDTAAVSDLRTGEGNQRTVGRHQALEVADREKDDGTCAVLLDVEDRASVQVDVSNANFRDTGLACRRAETVALLVEPKLP</sequence>
<dbReference type="Proteomes" id="UP000199025">
    <property type="component" value="Unassembled WGS sequence"/>
</dbReference>
<gene>
    <name evidence="2" type="ORF">SAMN05421835_13843</name>
</gene>